<dbReference type="Pfam" id="PF00072">
    <property type="entry name" value="Response_reg"/>
    <property type="match status" value="1"/>
</dbReference>
<evidence type="ECO:0000256" key="5">
    <source>
        <dbReference type="ARBA" id="ARBA00022679"/>
    </source>
</evidence>
<dbReference type="InterPro" id="IPR011006">
    <property type="entry name" value="CheY-like_superfamily"/>
</dbReference>
<evidence type="ECO:0000313" key="16">
    <source>
        <dbReference type="EMBL" id="GGA70644.1"/>
    </source>
</evidence>
<organism evidence="16 17">
    <name type="scientific">Ornithinibacillus halotolerans</name>
    <dbReference type="NCBI Taxonomy" id="1274357"/>
    <lineage>
        <taxon>Bacteria</taxon>
        <taxon>Bacillati</taxon>
        <taxon>Bacillota</taxon>
        <taxon>Bacilli</taxon>
        <taxon>Bacillales</taxon>
        <taxon>Bacillaceae</taxon>
        <taxon>Ornithinibacillus</taxon>
    </lineage>
</organism>
<evidence type="ECO:0000256" key="3">
    <source>
        <dbReference type="ARBA" id="ARBA00012438"/>
    </source>
</evidence>
<dbReference type="InterPro" id="IPR003661">
    <property type="entry name" value="HisK_dim/P_dom"/>
</dbReference>
<dbReference type="GO" id="GO:0009927">
    <property type="term" value="F:histidine phosphotransfer kinase activity"/>
    <property type="evidence" value="ECO:0007669"/>
    <property type="project" value="TreeGrafter"/>
</dbReference>
<feature type="transmembrane region" description="Helical" evidence="13">
    <location>
        <begin position="320"/>
        <end position="336"/>
    </location>
</feature>
<dbReference type="InterPro" id="IPR001789">
    <property type="entry name" value="Sig_transdc_resp-reg_receiver"/>
</dbReference>
<dbReference type="SMART" id="SM00448">
    <property type="entry name" value="REC"/>
    <property type="match status" value="1"/>
</dbReference>
<dbReference type="Gene3D" id="3.30.565.10">
    <property type="entry name" value="Histidine kinase-like ATPase, C-terminal domain"/>
    <property type="match status" value="2"/>
</dbReference>
<evidence type="ECO:0000256" key="7">
    <source>
        <dbReference type="ARBA" id="ARBA00022777"/>
    </source>
</evidence>
<evidence type="ECO:0000256" key="4">
    <source>
        <dbReference type="ARBA" id="ARBA00022553"/>
    </source>
</evidence>
<dbReference type="Gene3D" id="3.40.50.2300">
    <property type="match status" value="1"/>
</dbReference>
<dbReference type="Pfam" id="PF02518">
    <property type="entry name" value="HATPase_c"/>
    <property type="match status" value="2"/>
</dbReference>
<keyword evidence="4 11" id="KW-0597">Phosphoprotein</keyword>
<gene>
    <name evidence="16" type="ORF">GCM10008025_13100</name>
</gene>
<dbReference type="PANTHER" id="PTHR43047">
    <property type="entry name" value="TWO-COMPONENT HISTIDINE PROTEIN KINASE"/>
    <property type="match status" value="1"/>
</dbReference>
<keyword evidence="13" id="KW-1133">Transmembrane helix</keyword>
<evidence type="ECO:0000259" key="14">
    <source>
        <dbReference type="PROSITE" id="PS50109"/>
    </source>
</evidence>
<protein>
    <recommendedName>
        <fullName evidence="10">Circadian input-output histidine kinase CikA</fullName>
        <ecNumber evidence="3">2.7.13.3</ecNumber>
    </recommendedName>
</protein>
<evidence type="ECO:0000256" key="9">
    <source>
        <dbReference type="ARBA" id="ARBA00023012"/>
    </source>
</evidence>
<feature type="transmembrane region" description="Helical" evidence="13">
    <location>
        <begin position="294"/>
        <end position="314"/>
    </location>
</feature>
<dbReference type="Proteomes" id="UP000613512">
    <property type="component" value="Unassembled WGS sequence"/>
</dbReference>
<feature type="transmembrane region" description="Helical" evidence="13">
    <location>
        <begin position="348"/>
        <end position="369"/>
    </location>
</feature>
<dbReference type="SUPFAM" id="SSF47384">
    <property type="entry name" value="Homodimeric domain of signal transducing histidine kinase"/>
    <property type="match status" value="1"/>
</dbReference>
<dbReference type="GO" id="GO:0005524">
    <property type="term" value="F:ATP binding"/>
    <property type="evidence" value="ECO:0007669"/>
    <property type="project" value="UniProtKB-KW"/>
</dbReference>
<comment type="similarity">
    <text evidence="2">In the N-terminal section; belongs to the phytochrome family.</text>
</comment>
<keyword evidence="17" id="KW-1185">Reference proteome</keyword>
<evidence type="ECO:0000256" key="6">
    <source>
        <dbReference type="ARBA" id="ARBA00022741"/>
    </source>
</evidence>
<feature type="domain" description="Histidine kinase" evidence="14">
    <location>
        <begin position="911"/>
        <end position="1010"/>
    </location>
</feature>
<dbReference type="PANTHER" id="PTHR43047:SF72">
    <property type="entry name" value="OSMOSENSING HISTIDINE PROTEIN KINASE SLN1"/>
    <property type="match status" value="1"/>
</dbReference>
<accession>A0A916W6C4</accession>
<dbReference type="Gene3D" id="1.10.287.130">
    <property type="match status" value="1"/>
</dbReference>
<dbReference type="InterPro" id="IPR004358">
    <property type="entry name" value="Sig_transdc_His_kin-like_C"/>
</dbReference>
<evidence type="ECO:0000256" key="11">
    <source>
        <dbReference type="PROSITE-ProRule" id="PRU00169"/>
    </source>
</evidence>
<feature type="domain" description="Response regulatory" evidence="15">
    <location>
        <begin position="685"/>
        <end position="800"/>
    </location>
</feature>
<feature type="transmembrane region" description="Helical" evidence="13">
    <location>
        <begin position="227"/>
        <end position="245"/>
    </location>
</feature>
<evidence type="ECO:0000256" key="8">
    <source>
        <dbReference type="ARBA" id="ARBA00022840"/>
    </source>
</evidence>
<dbReference type="GO" id="GO:0000155">
    <property type="term" value="F:phosphorelay sensor kinase activity"/>
    <property type="evidence" value="ECO:0007669"/>
    <property type="project" value="InterPro"/>
</dbReference>
<feature type="coiled-coil region" evidence="12">
    <location>
        <begin position="392"/>
        <end position="422"/>
    </location>
</feature>
<feature type="modified residue" description="4-aspartylphosphate" evidence="11">
    <location>
        <position position="733"/>
    </location>
</feature>
<dbReference type="CDD" id="cd00082">
    <property type="entry name" value="HisKA"/>
    <property type="match status" value="1"/>
</dbReference>
<proteinExistence type="inferred from homology"/>
<dbReference type="InterPro" id="IPR003594">
    <property type="entry name" value="HATPase_dom"/>
</dbReference>
<dbReference type="Pfam" id="PF00512">
    <property type="entry name" value="HisKA"/>
    <property type="match status" value="1"/>
</dbReference>
<evidence type="ECO:0000256" key="12">
    <source>
        <dbReference type="SAM" id="Coils"/>
    </source>
</evidence>
<dbReference type="FunFam" id="3.30.565.10:FF:000010">
    <property type="entry name" value="Sensor histidine kinase RcsC"/>
    <property type="match status" value="1"/>
</dbReference>
<keyword evidence="12" id="KW-0175">Coiled coil</keyword>
<keyword evidence="7 16" id="KW-0418">Kinase</keyword>
<feature type="transmembrane region" description="Helical" evidence="13">
    <location>
        <begin position="199"/>
        <end position="220"/>
    </location>
</feature>
<dbReference type="PROSITE" id="PS50109">
    <property type="entry name" value="HIS_KIN"/>
    <property type="match status" value="2"/>
</dbReference>
<dbReference type="InterPro" id="IPR036890">
    <property type="entry name" value="HATPase_C_sf"/>
</dbReference>
<keyword evidence="13" id="KW-0472">Membrane</keyword>
<keyword evidence="8" id="KW-0067">ATP-binding</keyword>
<keyword evidence="5" id="KW-0808">Transferase</keyword>
<keyword evidence="6" id="KW-0547">Nucleotide-binding</keyword>
<dbReference type="SUPFAM" id="SSF55874">
    <property type="entry name" value="ATPase domain of HSP90 chaperone/DNA topoisomerase II/histidine kinase"/>
    <property type="match status" value="2"/>
</dbReference>
<dbReference type="InterPro" id="IPR005467">
    <property type="entry name" value="His_kinase_dom"/>
</dbReference>
<evidence type="ECO:0000256" key="1">
    <source>
        <dbReference type="ARBA" id="ARBA00000085"/>
    </source>
</evidence>
<sequence length="1011" mass="114737">MILIAIMISLTGLRLLWFLYHAPSNQPVAKEGILDLRGYDLSNSQTITLNGEWIFLPDELVNDPHQLHSNTEQKIRDITGGTDEKSSHKFGTYYLKVLVDKNTDLDHLFSISIPSANTASALFVNGHLKDQSGQVAADKKNHQGKGNPYVVSFSTEKNEINIILQVSNFDTNEGIAISSPIKFGTSKAIAKNKNFEDTLLISMVVILLLHSIYSLLIYFISRKKIMLFFAVGFLFPAIDEMLTYNSSTMEWLHFNYEWSTKFKELVYLGAALFLVQIMKNLLRDSDNYKRFHRLTIMYGICALLIVTLPLNYLIQVNTMFFILYFVSFLAVVPLALKDYFQYKDESIFIAVVVVGTTSGILWGLIKAISGIEIPFYPFDYLFAFLSFAIFWIKRFHRQNKLVVNLVDELEQEDKKKDEFLANTSHELRNPLHGVINIAQTILEDETEPLTYKNRENLELLVSVGRQMAFTLNDLQDFTRLKEKQIRLNRDEVNIYSVTTGVLDMLRFMTDGKDVQFNLNIPPSFPSLDADVNRLIQILFNLIHNAVKYTNEGLITIEAKHDNAMATIYIKDTGIGMNAETISRIFEPYEQEDASITSIGNGVGLGLNICKQLVELHGGEISVVSTLGEGSVFSFTLPLTEASTNTSRSVKEIASGIDKDNVLIETDKERISSDINFSKMKENKAKILVVDDDPINIKILDNMLSVKYDVYTVTSGQEALNMINEKSWDLIISDVMMPNMSGYELTQIIRKQFTISELPILLLTARNKPEDIYTGFLSGANDYVAKPMDALELKSRVKALIELKQSIHEQLQMEAAWLQAQIQPHFLYNTINTIASLSDIDTVRMKKLLNEFGNYLRRSFNIDTAKNLIPLEDELDLIRSYLYIERERFGGRLQVHWEIDDKLHLEIPPLSIQTLVENAVKHGVLKRARGGTISIQITSFATYVQIAVMDDGVGMKKEKLQDILSEQPNSQAGIGIANTNRRLKKQYREGLNITSTPNVGTTVKFRIPKKQE</sequence>
<evidence type="ECO:0000259" key="15">
    <source>
        <dbReference type="PROSITE" id="PS50110"/>
    </source>
</evidence>
<evidence type="ECO:0000256" key="13">
    <source>
        <dbReference type="SAM" id="Phobius"/>
    </source>
</evidence>
<dbReference type="PROSITE" id="PS50110">
    <property type="entry name" value="RESPONSE_REGULATORY"/>
    <property type="match status" value="1"/>
</dbReference>
<dbReference type="Pfam" id="PF06580">
    <property type="entry name" value="His_kinase"/>
    <property type="match status" value="1"/>
</dbReference>
<dbReference type="InterPro" id="IPR010559">
    <property type="entry name" value="Sig_transdc_His_kin_internal"/>
</dbReference>
<evidence type="ECO:0000256" key="2">
    <source>
        <dbReference type="ARBA" id="ARBA00006402"/>
    </source>
</evidence>
<dbReference type="SMART" id="SM00387">
    <property type="entry name" value="HATPase_c"/>
    <property type="match status" value="2"/>
</dbReference>
<reference evidence="16" key="1">
    <citation type="journal article" date="2014" name="Int. J. Syst. Evol. Microbiol.">
        <title>Complete genome sequence of Corynebacterium casei LMG S-19264T (=DSM 44701T), isolated from a smear-ripened cheese.</title>
        <authorList>
            <consortium name="US DOE Joint Genome Institute (JGI-PGF)"/>
            <person name="Walter F."/>
            <person name="Albersmeier A."/>
            <person name="Kalinowski J."/>
            <person name="Ruckert C."/>
        </authorList>
    </citation>
    <scope>NUCLEOTIDE SEQUENCE</scope>
    <source>
        <strain evidence="16">CGMCC 1.12408</strain>
    </source>
</reference>
<reference evidence="16" key="2">
    <citation type="submission" date="2020-09" db="EMBL/GenBank/DDBJ databases">
        <authorList>
            <person name="Sun Q."/>
            <person name="Zhou Y."/>
        </authorList>
    </citation>
    <scope>NUCLEOTIDE SEQUENCE</scope>
    <source>
        <strain evidence="16">CGMCC 1.12408</strain>
    </source>
</reference>
<dbReference type="SMART" id="SM00388">
    <property type="entry name" value="HisKA"/>
    <property type="match status" value="1"/>
</dbReference>
<feature type="domain" description="Histidine kinase" evidence="14">
    <location>
        <begin position="422"/>
        <end position="640"/>
    </location>
</feature>
<dbReference type="PRINTS" id="PR00344">
    <property type="entry name" value="BCTRLSENSOR"/>
</dbReference>
<comment type="catalytic activity">
    <reaction evidence="1">
        <text>ATP + protein L-histidine = ADP + protein N-phospho-L-histidine.</text>
        <dbReference type="EC" id="2.7.13.3"/>
    </reaction>
</comment>
<name>A0A916W6C4_9BACI</name>
<dbReference type="GO" id="GO:0005886">
    <property type="term" value="C:plasma membrane"/>
    <property type="evidence" value="ECO:0007669"/>
    <property type="project" value="TreeGrafter"/>
</dbReference>
<dbReference type="AlphaFoldDB" id="A0A916W6C4"/>
<keyword evidence="13" id="KW-0812">Transmembrane</keyword>
<dbReference type="EMBL" id="BMEY01000005">
    <property type="protein sequence ID" value="GGA70644.1"/>
    <property type="molecule type" value="Genomic_DNA"/>
</dbReference>
<dbReference type="CDD" id="cd17574">
    <property type="entry name" value="REC_OmpR"/>
    <property type="match status" value="1"/>
</dbReference>
<comment type="caution">
    <text evidence="16">The sequence shown here is derived from an EMBL/GenBank/DDBJ whole genome shotgun (WGS) entry which is preliminary data.</text>
</comment>
<feature type="transmembrane region" description="Helical" evidence="13">
    <location>
        <begin position="375"/>
        <end position="392"/>
    </location>
</feature>
<evidence type="ECO:0000256" key="10">
    <source>
        <dbReference type="ARBA" id="ARBA00074306"/>
    </source>
</evidence>
<dbReference type="EC" id="2.7.13.3" evidence="3"/>
<dbReference type="RefSeq" id="WP_229740666.1">
    <property type="nucleotide sequence ID" value="NZ_BMEY01000005.1"/>
</dbReference>
<evidence type="ECO:0000313" key="17">
    <source>
        <dbReference type="Proteomes" id="UP000613512"/>
    </source>
</evidence>
<keyword evidence="9" id="KW-0902">Two-component regulatory system</keyword>
<dbReference type="CDD" id="cd16922">
    <property type="entry name" value="HATPase_EvgS-ArcB-TorS-like"/>
    <property type="match status" value="1"/>
</dbReference>
<dbReference type="SUPFAM" id="SSF52172">
    <property type="entry name" value="CheY-like"/>
    <property type="match status" value="1"/>
</dbReference>
<dbReference type="InterPro" id="IPR036097">
    <property type="entry name" value="HisK_dim/P_sf"/>
</dbReference>